<keyword evidence="6 10" id="KW-0735">Signal-anchor</keyword>
<evidence type="ECO:0000256" key="7">
    <source>
        <dbReference type="ARBA" id="ARBA00022989"/>
    </source>
</evidence>
<comment type="subcellular location">
    <subcellularLocation>
        <location evidence="1 10">Golgi apparatus membrane</location>
        <topology evidence="1 10">Single-pass type II membrane protein</topology>
    </subcellularLocation>
</comment>
<proteinExistence type="inferred from homology"/>
<evidence type="ECO:0000256" key="9">
    <source>
        <dbReference type="ARBA" id="ARBA00023136"/>
    </source>
</evidence>
<evidence type="ECO:0000256" key="1">
    <source>
        <dbReference type="ARBA" id="ARBA00004323"/>
    </source>
</evidence>
<evidence type="ECO:0000256" key="2">
    <source>
        <dbReference type="ARBA" id="ARBA00008661"/>
    </source>
</evidence>
<gene>
    <name evidence="11" type="ORF">PR048_000737</name>
</gene>
<dbReference type="EMBL" id="JARBHB010000001">
    <property type="protein sequence ID" value="KAJ8895405.1"/>
    <property type="molecule type" value="Genomic_DNA"/>
</dbReference>
<evidence type="ECO:0000313" key="11">
    <source>
        <dbReference type="EMBL" id="KAJ8895405.1"/>
    </source>
</evidence>
<keyword evidence="12" id="KW-1185">Reference proteome</keyword>
<dbReference type="Pfam" id="PF01762">
    <property type="entry name" value="Galactosyl_T"/>
    <property type="match status" value="1"/>
</dbReference>
<dbReference type="Proteomes" id="UP001159363">
    <property type="component" value="Chromosome 1"/>
</dbReference>
<dbReference type="InterPro" id="IPR002659">
    <property type="entry name" value="Glyco_trans_31"/>
</dbReference>
<dbReference type="Gene3D" id="3.90.550.50">
    <property type="match status" value="1"/>
</dbReference>
<reference evidence="11 12" key="1">
    <citation type="submission" date="2023-02" db="EMBL/GenBank/DDBJ databases">
        <title>LHISI_Scaffold_Assembly.</title>
        <authorList>
            <person name="Stuart O.P."/>
            <person name="Cleave R."/>
            <person name="Magrath M.J.L."/>
            <person name="Mikheyev A.S."/>
        </authorList>
    </citation>
    <scope>NUCLEOTIDE SEQUENCE [LARGE SCALE GENOMIC DNA]</scope>
    <source>
        <strain evidence="11">Daus_M_001</strain>
        <tissue evidence="11">Leg muscle</tissue>
    </source>
</reference>
<keyword evidence="7 10" id="KW-1133">Transmembrane helix</keyword>
<evidence type="ECO:0000256" key="3">
    <source>
        <dbReference type="ARBA" id="ARBA00022676"/>
    </source>
</evidence>
<feature type="transmembrane region" description="Helical" evidence="10">
    <location>
        <begin position="26"/>
        <end position="45"/>
    </location>
</feature>
<organism evidence="11 12">
    <name type="scientific">Dryococelus australis</name>
    <dbReference type="NCBI Taxonomy" id="614101"/>
    <lineage>
        <taxon>Eukaryota</taxon>
        <taxon>Metazoa</taxon>
        <taxon>Ecdysozoa</taxon>
        <taxon>Arthropoda</taxon>
        <taxon>Hexapoda</taxon>
        <taxon>Insecta</taxon>
        <taxon>Pterygota</taxon>
        <taxon>Neoptera</taxon>
        <taxon>Polyneoptera</taxon>
        <taxon>Phasmatodea</taxon>
        <taxon>Verophasmatodea</taxon>
        <taxon>Anareolatae</taxon>
        <taxon>Phasmatidae</taxon>
        <taxon>Eurycanthinae</taxon>
        <taxon>Dryococelus</taxon>
    </lineage>
</organism>
<evidence type="ECO:0000313" key="12">
    <source>
        <dbReference type="Proteomes" id="UP001159363"/>
    </source>
</evidence>
<keyword evidence="4" id="KW-0808">Transferase</keyword>
<accession>A0ABQ9IGW0</accession>
<keyword evidence="5 10" id="KW-0812">Transmembrane</keyword>
<evidence type="ECO:0000256" key="4">
    <source>
        <dbReference type="ARBA" id="ARBA00022679"/>
    </source>
</evidence>
<dbReference type="PANTHER" id="PTHR11214:SF379">
    <property type="entry name" value="HEXOSYLTRANSFERASE-RELATED"/>
    <property type="match status" value="1"/>
</dbReference>
<dbReference type="EC" id="2.4.1.-" evidence="10"/>
<evidence type="ECO:0000256" key="8">
    <source>
        <dbReference type="ARBA" id="ARBA00023034"/>
    </source>
</evidence>
<evidence type="ECO:0000256" key="5">
    <source>
        <dbReference type="ARBA" id="ARBA00022692"/>
    </source>
</evidence>
<protein>
    <recommendedName>
        <fullName evidence="10">Hexosyltransferase</fullName>
        <ecNumber evidence="10">2.4.1.-</ecNumber>
    </recommendedName>
</protein>
<keyword evidence="9 10" id="KW-0472">Membrane</keyword>
<keyword evidence="3 10" id="KW-0328">Glycosyltransferase</keyword>
<evidence type="ECO:0000256" key="10">
    <source>
        <dbReference type="RuleBase" id="RU363063"/>
    </source>
</evidence>
<comment type="similarity">
    <text evidence="2 10">Belongs to the glycosyltransferase 31 family.</text>
</comment>
<keyword evidence="8 10" id="KW-0333">Golgi apparatus</keyword>
<sequence length="363" mass="41007">MSSPKYSQLEDGTGARLRSRCGCTAAPLKIFLCCVVLATLAYLAALTRDSWQTEEVSEDEFDPLWQLLGGTDSTVEWETTLDSEVAASDNMTGDTLRALLQPGYVIENTGLCPDDGDSLQLLVLVTSAPDHLAQRMAIRYTWGHFAARSDVAIGFFLGAVEDVRLQEHLREEHEIYKDIVQSRNVDKYEMLSVKTASMLDWVDDNCPHAPFVLKTDDDMFVNIPVLMKFQQQHDGARNTIFGRVAVGWKPFRDPGNKYLLTMEQFNGSTLPEFVTGPAYLMTRDVVRPLYLEALDRRLVPLEDVFFTGIVAHDLCVNRVHSDLFHNYIEKDACKRQKSISIHGLSYKAQFALWSQMLDGNHRC</sequence>
<comment type="caution">
    <text evidence="11">The sequence shown here is derived from an EMBL/GenBank/DDBJ whole genome shotgun (WGS) entry which is preliminary data.</text>
</comment>
<evidence type="ECO:0000256" key="6">
    <source>
        <dbReference type="ARBA" id="ARBA00022968"/>
    </source>
</evidence>
<name>A0ABQ9IGW0_9NEOP</name>
<dbReference type="PANTHER" id="PTHR11214">
    <property type="entry name" value="BETA-1,3-N-ACETYLGLUCOSAMINYLTRANSFERASE"/>
    <property type="match status" value="1"/>
</dbReference>